<comment type="caution">
    <text evidence="2">The sequence shown here is derived from an EMBL/GenBank/DDBJ whole genome shotgun (WGS) entry which is preliminary data.</text>
</comment>
<feature type="region of interest" description="Disordered" evidence="1">
    <location>
        <begin position="1"/>
        <end position="21"/>
    </location>
</feature>
<dbReference type="AlphaFoldDB" id="A0AAV1ZZ42"/>
<sequence>MKDYDALNQRRPEVTLSTGQDNNLALPNNFSFSTVSQKISYKKESVDKQSKRGEKPLRMERSPSMKIRRLWIF</sequence>
<name>A0AAV1ZZ42_9ARAC</name>
<evidence type="ECO:0000313" key="3">
    <source>
        <dbReference type="Proteomes" id="UP001497382"/>
    </source>
</evidence>
<evidence type="ECO:0000256" key="1">
    <source>
        <dbReference type="SAM" id="MobiDB-lite"/>
    </source>
</evidence>
<reference evidence="2 3" key="1">
    <citation type="submission" date="2024-04" db="EMBL/GenBank/DDBJ databases">
        <authorList>
            <person name="Rising A."/>
            <person name="Reimegard J."/>
            <person name="Sonavane S."/>
            <person name="Akerstrom W."/>
            <person name="Nylinder S."/>
            <person name="Hedman E."/>
            <person name="Kallberg Y."/>
        </authorList>
    </citation>
    <scope>NUCLEOTIDE SEQUENCE [LARGE SCALE GENOMIC DNA]</scope>
</reference>
<keyword evidence="3" id="KW-1185">Reference proteome</keyword>
<dbReference type="Proteomes" id="UP001497382">
    <property type="component" value="Unassembled WGS sequence"/>
</dbReference>
<proteinExistence type="predicted"/>
<gene>
    <name evidence="2" type="ORF">LARSCL_LOCUS8998</name>
</gene>
<evidence type="ECO:0000313" key="2">
    <source>
        <dbReference type="EMBL" id="CAL1277060.1"/>
    </source>
</evidence>
<protein>
    <submittedName>
        <fullName evidence="2">Uncharacterized protein</fullName>
    </submittedName>
</protein>
<dbReference type="EMBL" id="CAXIEN010000098">
    <property type="protein sequence ID" value="CAL1277060.1"/>
    <property type="molecule type" value="Genomic_DNA"/>
</dbReference>
<feature type="compositionally biased region" description="Basic and acidic residues" evidence="1">
    <location>
        <begin position="1"/>
        <end position="13"/>
    </location>
</feature>
<organism evidence="2 3">
    <name type="scientific">Larinioides sclopetarius</name>
    <dbReference type="NCBI Taxonomy" id="280406"/>
    <lineage>
        <taxon>Eukaryota</taxon>
        <taxon>Metazoa</taxon>
        <taxon>Ecdysozoa</taxon>
        <taxon>Arthropoda</taxon>
        <taxon>Chelicerata</taxon>
        <taxon>Arachnida</taxon>
        <taxon>Araneae</taxon>
        <taxon>Araneomorphae</taxon>
        <taxon>Entelegynae</taxon>
        <taxon>Araneoidea</taxon>
        <taxon>Araneidae</taxon>
        <taxon>Larinioides</taxon>
    </lineage>
</organism>
<accession>A0AAV1ZZ42</accession>